<feature type="compositionally biased region" description="Basic and acidic residues" evidence="1">
    <location>
        <begin position="516"/>
        <end position="537"/>
    </location>
</feature>
<feature type="compositionally biased region" description="Basic and acidic residues" evidence="1">
    <location>
        <begin position="282"/>
        <end position="291"/>
    </location>
</feature>
<evidence type="ECO:0000256" key="1">
    <source>
        <dbReference type="SAM" id="MobiDB-lite"/>
    </source>
</evidence>
<dbReference type="InterPro" id="IPR000313">
    <property type="entry name" value="PWWP_dom"/>
</dbReference>
<evidence type="ECO:0000313" key="4">
    <source>
        <dbReference type="Proteomes" id="UP000247409"/>
    </source>
</evidence>
<feature type="compositionally biased region" description="Basic and acidic residues" evidence="1">
    <location>
        <begin position="487"/>
        <end position="506"/>
    </location>
</feature>
<feature type="domain" description="PWWP" evidence="2">
    <location>
        <begin position="10"/>
        <end position="74"/>
    </location>
</feature>
<gene>
    <name evidence="3" type="ORF">BWQ96_01772</name>
</gene>
<reference evidence="3 4" key="1">
    <citation type="journal article" date="2018" name="Mol. Biol. Evol.">
        <title>Analysis of the draft genome of the red seaweed Gracilariopsis chorda provides insights into genome size evolution in Rhodophyta.</title>
        <authorList>
            <person name="Lee J."/>
            <person name="Yang E.C."/>
            <person name="Graf L."/>
            <person name="Yang J.H."/>
            <person name="Qiu H."/>
            <person name="Zel Zion U."/>
            <person name="Chan C.X."/>
            <person name="Stephens T.G."/>
            <person name="Weber A.P.M."/>
            <person name="Boo G.H."/>
            <person name="Boo S.M."/>
            <person name="Kim K.M."/>
            <person name="Shin Y."/>
            <person name="Jung M."/>
            <person name="Lee S.J."/>
            <person name="Yim H.S."/>
            <person name="Lee J.H."/>
            <person name="Bhattacharya D."/>
            <person name="Yoon H.S."/>
        </authorList>
    </citation>
    <scope>NUCLEOTIDE SEQUENCE [LARGE SCALE GENOMIC DNA]</scope>
    <source>
        <strain evidence="3 4">SKKU-2015</strain>
        <tissue evidence="3">Whole body</tissue>
    </source>
</reference>
<dbReference type="EMBL" id="NBIV01000014">
    <property type="protein sequence ID" value="PXF48312.1"/>
    <property type="molecule type" value="Genomic_DNA"/>
</dbReference>
<dbReference type="SUPFAM" id="SSF63748">
    <property type="entry name" value="Tudor/PWWP/MBT"/>
    <property type="match status" value="1"/>
</dbReference>
<protein>
    <recommendedName>
        <fullName evidence="2">PWWP domain-containing protein</fullName>
    </recommendedName>
</protein>
<evidence type="ECO:0000313" key="3">
    <source>
        <dbReference type="EMBL" id="PXF48312.1"/>
    </source>
</evidence>
<dbReference type="PROSITE" id="PS50812">
    <property type="entry name" value="PWWP"/>
    <property type="match status" value="1"/>
</dbReference>
<feature type="compositionally biased region" description="Basic and acidic residues" evidence="1">
    <location>
        <begin position="311"/>
        <end position="325"/>
    </location>
</feature>
<accession>A0A2V3J2H8</accession>
<dbReference type="Gene3D" id="2.30.30.140">
    <property type="match status" value="1"/>
</dbReference>
<feature type="compositionally biased region" description="Low complexity" evidence="1">
    <location>
        <begin position="546"/>
        <end position="558"/>
    </location>
</feature>
<evidence type="ECO:0000259" key="2">
    <source>
        <dbReference type="PROSITE" id="PS50812"/>
    </source>
</evidence>
<dbReference type="SMART" id="SM00293">
    <property type="entry name" value="PWWP"/>
    <property type="match status" value="1"/>
</dbReference>
<dbReference type="OrthoDB" id="62853at2759"/>
<organism evidence="3 4">
    <name type="scientific">Gracilariopsis chorda</name>
    <dbReference type="NCBI Taxonomy" id="448386"/>
    <lineage>
        <taxon>Eukaryota</taxon>
        <taxon>Rhodophyta</taxon>
        <taxon>Florideophyceae</taxon>
        <taxon>Rhodymeniophycidae</taxon>
        <taxon>Gracilariales</taxon>
        <taxon>Gracilariaceae</taxon>
        <taxon>Gracilariopsis</taxon>
    </lineage>
</organism>
<dbReference type="CDD" id="cd05162">
    <property type="entry name" value="PWWP"/>
    <property type="match status" value="1"/>
</dbReference>
<feature type="compositionally biased region" description="Acidic residues" evidence="1">
    <location>
        <begin position="182"/>
        <end position="193"/>
    </location>
</feature>
<feature type="compositionally biased region" description="Basic and acidic residues" evidence="1">
    <location>
        <begin position="243"/>
        <end position="260"/>
    </location>
</feature>
<dbReference type="Proteomes" id="UP000247409">
    <property type="component" value="Unassembled WGS sequence"/>
</dbReference>
<comment type="caution">
    <text evidence="3">The sequence shown here is derived from an EMBL/GenBank/DDBJ whole genome shotgun (WGS) entry which is preliminary data.</text>
</comment>
<feature type="region of interest" description="Disordered" evidence="1">
    <location>
        <begin position="104"/>
        <end position="325"/>
    </location>
</feature>
<feature type="compositionally biased region" description="Basic residues" evidence="1">
    <location>
        <begin position="165"/>
        <end position="176"/>
    </location>
</feature>
<dbReference type="AlphaFoldDB" id="A0A2V3J2H8"/>
<dbReference type="STRING" id="448386.A0A2V3J2H8"/>
<sequence length="690" mass="78737">MSSVHASFPPGSIVWAKISSYPWWPASVIEPLPHHYRQLQIPKLTHAERIVVFYNDNEQIALVTIDNLLPFSNHAVRKKIVTVKGGLKARLKKAVELAQVEYDAAGEGVPEPAEPPAKASKTHAHESPRAHTTKRSYAAKSEKKRRVSSPRHQNKEDEYDDTLPGKKRKSSYRRKSGPVEDMIVEQVEEDEPDVSGPDSSTELAIASDQGAQSRRPVKHEKRLHGDRGSKKRRRSRFSTPSHTHRDSHVANVEKRSHSARTESPLPSQRVDMEEPGVASLKHSRDEQDVSRKSVGNSHPVPSSRPPSLSEEAYKSMARDTEHFESMPNEERLKVLMKHLRAIRKSNAKQWRQGVKNAKEADIIRDEVELLRVVLPIVKKGRDLVKWVSRGKGNTPDTEKQFKKMEKLVIHEALGLQNIYFAIPMNELRRVGNWVLKINNELMNISVAASRCYRDVLVLWHDLHTTENLDIAHPDRKDDVLELFDTSRKNDLDSDDNSKSDMQDESHQPSPQGSLDSRGDRNSMEDQEVTSKRDDDTPNRSSRRLSGHSSRNSSSSSGHGQKKPEQAVSVDADKKKHRWKGFTKDKFVRVMEYQLKALKNMTTKEEQIDFIYALEVELAELFDPCTHGYYKTSIQMTHAIQQLIKKYKNSPDSEERRDDENEGLKLFIACLTNPKDVPKLADFLLRKKEDP</sequence>
<feature type="region of interest" description="Disordered" evidence="1">
    <location>
        <begin position="487"/>
        <end position="574"/>
    </location>
</feature>
<dbReference type="Pfam" id="PF00855">
    <property type="entry name" value="PWWP"/>
    <property type="match status" value="1"/>
</dbReference>
<proteinExistence type="predicted"/>
<name>A0A2V3J2H8_9FLOR</name>
<keyword evidence="4" id="KW-1185">Reference proteome</keyword>